<feature type="transmembrane region" description="Helical" evidence="7">
    <location>
        <begin position="187"/>
        <end position="214"/>
    </location>
</feature>
<dbReference type="SUPFAM" id="SSF103473">
    <property type="entry name" value="MFS general substrate transporter"/>
    <property type="match status" value="1"/>
</dbReference>
<feature type="transmembrane region" description="Helical" evidence="7">
    <location>
        <begin position="250"/>
        <end position="271"/>
    </location>
</feature>
<proteinExistence type="inferred from homology"/>
<evidence type="ECO:0000313" key="9">
    <source>
        <dbReference type="EMBL" id="EEC47410.1"/>
    </source>
</evidence>
<feature type="transmembrane region" description="Helical" evidence="7">
    <location>
        <begin position="136"/>
        <end position="156"/>
    </location>
</feature>
<dbReference type="InterPro" id="IPR036259">
    <property type="entry name" value="MFS_trans_sf"/>
</dbReference>
<dbReference type="eggNOG" id="ENOG502SDHW">
    <property type="taxonomic scope" value="Eukaryota"/>
</dbReference>
<comment type="subcellular location">
    <subcellularLocation>
        <location evidence="1">Membrane</location>
        <topology evidence="1">Multi-pass membrane protein</topology>
    </subcellularLocation>
</comment>
<feature type="compositionally biased region" description="Low complexity" evidence="6">
    <location>
        <begin position="574"/>
        <end position="583"/>
    </location>
</feature>
<reference evidence="10" key="2">
    <citation type="submission" date="2008-08" db="EMBL/GenBank/DDBJ databases">
        <authorList>
            <consortium name="Diatom Consortium"/>
            <person name="Grigoriev I."/>
            <person name="Grimwood J."/>
            <person name="Kuo A."/>
            <person name="Otillar R.P."/>
            <person name="Salamov A."/>
            <person name="Detter J.C."/>
            <person name="Lindquist E."/>
            <person name="Shapiro H."/>
            <person name="Lucas S."/>
            <person name="Glavina del Rio T."/>
            <person name="Pitluck S."/>
            <person name="Rokhsar D."/>
            <person name="Bowler C."/>
        </authorList>
    </citation>
    <scope>GENOME REANNOTATION</scope>
    <source>
        <strain evidence="10">CCAP 1055/1</strain>
    </source>
</reference>
<gene>
    <name evidence="9" type="ORF">PHATRDRAFT_46361</name>
</gene>
<dbReference type="InParanoid" id="B7G0Y9"/>
<comment type="similarity">
    <text evidence="2">Belongs to the major facilitator superfamily. MFSD6 family.</text>
</comment>
<dbReference type="HOGENOM" id="CLU_459657_0_0_1"/>
<evidence type="ECO:0000256" key="7">
    <source>
        <dbReference type="SAM" id="Phobius"/>
    </source>
</evidence>
<dbReference type="EMBL" id="CM000613">
    <property type="protein sequence ID" value="EEC47410.1"/>
    <property type="molecule type" value="Genomic_DNA"/>
</dbReference>
<organism evidence="9 10">
    <name type="scientific">Phaeodactylum tricornutum (strain CCAP 1055/1)</name>
    <dbReference type="NCBI Taxonomy" id="556484"/>
    <lineage>
        <taxon>Eukaryota</taxon>
        <taxon>Sar</taxon>
        <taxon>Stramenopiles</taxon>
        <taxon>Ochrophyta</taxon>
        <taxon>Bacillariophyta</taxon>
        <taxon>Bacillariophyceae</taxon>
        <taxon>Bacillariophycidae</taxon>
        <taxon>Naviculales</taxon>
        <taxon>Phaeodactylaceae</taxon>
        <taxon>Phaeodactylum</taxon>
    </lineage>
</organism>
<feature type="transmembrane region" description="Helical" evidence="7">
    <location>
        <begin position="353"/>
        <end position="372"/>
    </location>
</feature>
<name>B7G0Y9_PHATC</name>
<evidence type="ECO:0000256" key="5">
    <source>
        <dbReference type="ARBA" id="ARBA00023136"/>
    </source>
</evidence>
<dbReference type="GeneID" id="7201629"/>
<feature type="transmembrane region" description="Helical" evidence="7">
    <location>
        <begin position="516"/>
        <end position="539"/>
    </location>
</feature>
<dbReference type="Gene3D" id="1.20.1250.20">
    <property type="entry name" value="MFS general substrate transporter like domains"/>
    <property type="match status" value="2"/>
</dbReference>
<feature type="compositionally biased region" description="Pro residues" evidence="6">
    <location>
        <begin position="1"/>
        <end position="10"/>
    </location>
</feature>
<dbReference type="Proteomes" id="UP000000759">
    <property type="component" value="Chromosome 10"/>
</dbReference>
<feature type="transmembrane region" description="Helical" evidence="7">
    <location>
        <begin position="392"/>
        <end position="413"/>
    </location>
</feature>
<feature type="transmembrane region" description="Helical" evidence="7">
    <location>
        <begin position="101"/>
        <end position="124"/>
    </location>
</feature>
<evidence type="ECO:0000256" key="4">
    <source>
        <dbReference type="ARBA" id="ARBA00022989"/>
    </source>
</evidence>
<dbReference type="AlphaFoldDB" id="B7G0Y9"/>
<evidence type="ECO:0000256" key="6">
    <source>
        <dbReference type="SAM" id="MobiDB-lite"/>
    </source>
</evidence>
<reference evidence="9 10" key="1">
    <citation type="journal article" date="2008" name="Nature">
        <title>The Phaeodactylum genome reveals the evolutionary history of diatom genomes.</title>
        <authorList>
            <person name="Bowler C."/>
            <person name="Allen A.E."/>
            <person name="Badger J.H."/>
            <person name="Grimwood J."/>
            <person name="Jabbari K."/>
            <person name="Kuo A."/>
            <person name="Maheswari U."/>
            <person name="Martens C."/>
            <person name="Maumus F."/>
            <person name="Otillar R.P."/>
            <person name="Rayko E."/>
            <person name="Salamov A."/>
            <person name="Vandepoele K."/>
            <person name="Beszteri B."/>
            <person name="Gruber A."/>
            <person name="Heijde M."/>
            <person name="Katinka M."/>
            <person name="Mock T."/>
            <person name="Valentin K."/>
            <person name="Verret F."/>
            <person name="Berges J.A."/>
            <person name="Brownlee C."/>
            <person name="Cadoret J.P."/>
            <person name="Chiovitti A."/>
            <person name="Choi C.J."/>
            <person name="Coesel S."/>
            <person name="De Martino A."/>
            <person name="Detter J.C."/>
            <person name="Durkin C."/>
            <person name="Falciatore A."/>
            <person name="Fournet J."/>
            <person name="Haruta M."/>
            <person name="Huysman M.J."/>
            <person name="Jenkins B.D."/>
            <person name="Jiroutova K."/>
            <person name="Jorgensen R.E."/>
            <person name="Joubert Y."/>
            <person name="Kaplan A."/>
            <person name="Kroger N."/>
            <person name="Kroth P.G."/>
            <person name="La Roche J."/>
            <person name="Lindquist E."/>
            <person name="Lommer M."/>
            <person name="Martin-Jezequel V."/>
            <person name="Lopez P.J."/>
            <person name="Lucas S."/>
            <person name="Mangogna M."/>
            <person name="McGinnis K."/>
            <person name="Medlin L.K."/>
            <person name="Montsant A."/>
            <person name="Oudot-Le Secq M.P."/>
            <person name="Napoli C."/>
            <person name="Obornik M."/>
            <person name="Parker M.S."/>
            <person name="Petit J.L."/>
            <person name="Porcel B.M."/>
            <person name="Poulsen N."/>
            <person name="Robison M."/>
            <person name="Rychlewski L."/>
            <person name="Rynearson T.A."/>
            <person name="Schmutz J."/>
            <person name="Shapiro H."/>
            <person name="Siaut M."/>
            <person name="Stanley M."/>
            <person name="Sussman M.R."/>
            <person name="Taylor A.R."/>
            <person name="Vardi A."/>
            <person name="von Dassow P."/>
            <person name="Vyverman W."/>
            <person name="Willis A."/>
            <person name="Wyrwicz L.S."/>
            <person name="Rokhsar D.S."/>
            <person name="Weissenbach J."/>
            <person name="Armbrust E.V."/>
            <person name="Green B.R."/>
            <person name="Van de Peer Y."/>
            <person name="Grigoriev I.V."/>
        </authorList>
    </citation>
    <scope>NUCLEOTIDE SEQUENCE [LARGE SCALE GENOMIC DNA]</scope>
    <source>
        <strain evidence="9 10">CCAP 1055/1</strain>
    </source>
</reference>
<dbReference type="InterPro" id="IPR024989">
    <property type="entry name" value="MFS_assoc_dom"/>
</dbReference>
<keyword evidence="10" id="KW-1185">Reference proteome</keyword>
<evidence type="ECO:0000313" key="10">
    <source>
        <dbReference type="Proteomes" id="UP000000759"/>
    </source>
</evidence>
<evidence type="ECO:0000256" key="1">
    <source>
        <dbReference type="ARBA" id="ARBA00004141"/>
    </source>
</evidence>
<feature type="domain" description="Major facilitator superfamily associated" evidence="8">
    <location>
        <begin position="85"/>
        <end position="519"/>
    </location>
</feature>
<feature type="compositionally biased region" description="Polar residues" evidence="6">
    <location>
        <begin position="32"/>
        <end position="51"/>
    </location>
</feature>
<evidence type="ECO:0000256" key="3">
    <source>
        <dbReference type="ARBA" id="ARBA00022692"/>
    </source>
</evidence>
<dbReference type="KEGG" id="pti:PHATRDRAFT_46361"/>
<dbReference type="PANTHER" id="PTHR16172:SF41">
    <property type="entry name" value="MAJOR FACILITATOR SUPERFAMILY DOMAIN-CONTAINING PROTEIN 6-LIKE"/>
    <property type="match status" value="1"/>
</dbReference>
<dbReference type="RefSeq" id="XP_002180758.1">
    <property type="nucleotide sequence ID" value="XM_002180722.1"/>
</dbReference>
<dbReference type="PANTHER" id="PTHR16172">
    <property type="entry name" value="MAJOR FACILITATOR SUPERFAMILY DOMAIN-CONTAINING PROTEIN 6-LIKE"/>
    <property type="match status" value="1"/>
</dbReference>
<feature type="transmembrane region" description="Helical" evidence="7">
    <location>
        <begin position="425"/>
        <end position="443"/>
    </location>
</feature>
<keyword evidence="3 7" id="KW-0812">Transmembrane</keyword>
<dbReference type="OrthoDB" id="515887at2759"/>
<dbReference type="PaxDb" id="2850-Phatr46361"/>
<accession>B7G0Y9</accession>
<protein>
    <recommendedName>
        <fullName evidence="8">Major facilitator superfamily associated domain-containing protein</fullName>
    </recommendedName>
</protein>
<feature type="transmembrane region" description="Helical" evidence="7">
    <location>
        <begin position="69"/>
        <end position="89"/>
    </location>
</feature>
<feature type="region of interest" description="Disordered" evidence="6">
    <location>
        <begin position="1"/>
        <end position="51"/>
    </location>
</feature>
<sequence length="594" mass="63939">MSGDCVPPPSTISFPSVPSSSSRSDLAPPSSAHTPQDANAIGSNTPSLLFSPPRQASSQSFSFVTRPRFLYATVFVWISVTGGRFLAPFLRHQAGLDDGQIGTVLALQTLLTTLTGGYGGAWADRREMMYPHRGRAQVLGVGVTMGTISFVLHSGINWNISTSRSGSRINDDGDEGNDHKYERYLHYALQCGFALATSLVFPVLDGMCLAYLQAAALPKQAYGRERLYGAITWAVTNLCLAPLLDCIGFVILYWLSCLSCLAVLVSIVVYVQAQQQVSRQLLKQKSQNIAVEEVTHDEDDEFWGGRDRIRDSPTDIGNTFADADNSHCSQSSSGLHTASTADRRLTTIQLCRSLYGTTFGFAFLVAVLSLASGQAIVDSLSFLYFETLGSSYMTMGFMILLTVAFEIPIFHVAPKLLEYAGAGGLLLLGGACYVTRTIGYSFIPQGKVGWVLWLEPLHGITYACSQTATVDFVAQLLPDAGYEATGQGLVSVTRGVGSMLGLWLGGTAQNIFGARIVYRIASAVVLTGSSIFALTLLGMTHSVTHVSRSHYMLSQLDGDDDLDVGKSDLELTAVQSNDDSSSQSEEKNSVGYSK</sequence>
<feature type="compositionally biased region" description="Low complexity" evidence="6">
    <location>
        <begin position="11"/>
        <end position="31"/>
    </location>
</feature>
<dbReference type="InterPro" id="IPR051717">
    <property type="entry name" value="MFS_MFSD6"/>
</dbReference>
<keyword evidence="4 7" id="KW-1133">Transmembrane helix</keyword>
<dbReference type="GO" id="GO:0016020">
    <property type="term" value="C:membrane"/>
    <property type="evidence" value="ECO:0007669"/>
    <property type="project" value="UniProtKB-SubCell"/>
</dbReference>
<keyword evidence="5 7" id="KW-0472">Membrane</keyword>
<feature type="region of interest" description="Disordered" evidence="6">
    <location>
        <begin position="573"/>
        <end position="594"/>
    </location>
</feature>
<dbReference type="Pfam" id="PF12832">
    <property type="entry name" value="MFS_1_like"/>
    <property type="match status" value="1"/>
</dbReference>
<evidence type="ECO:0000256" key="2">
    <source>
        <dbReference type="ARBA" id="ARBA00005241"/>
    </source>
</evidence>
<dbReference type="OMA" id="INWNIST"/>
<feature type="transmembrane region" description="Helical" evidence="7">
    <location>
        <begin position="226"/>
        <end position="244"/>
    </location>
</feature>
<evidence type="ECO:0000259" key="8">
    <source>
        <dbReference type="Pfam" id="PF12832"/>
    </source>
</evidence>